<protein>
    <recommendedName>
        <fullName evidence="5">PepSY domain-containing protein</fullName>
    </recommendedName>
</protein>
<evidence type="ECO:0000256" key="2">
    <source>
        <dbReference type="SAM" id="SignalP"/>
    </source>
</evidence>
<feature type="compositionally biased region" description="Basic and acidic residues" evidence="1">
    <location>
        <begin position="39"/>
        <end position="55"/>
    </location>
</feature>
<feature type="signal peptide" evidence="2">
    <location>
        <begin position="1"/>
        <end position="26"/>
    </location>
</feature>
<dbReference type="RefSeq" id="WP_094267222.1">
    <property type="nucleotide sequence ID" value="NZ_NOIH01000003.1"/>
</dbReference>
<comment type="caution">
    <text evidence="3">The sequence shown here is derived from an EMBL/GenBank/DDBJ whole genome shotgun (WGS) entry which is preliminary data.</text>
</comment>
<evidence type="ECO:0000256" key="1">
    <source>
        <dbReference type="SAM" id="MobiDB-lite"/>
    </source>
</evidence>
<evidence type="ECO:0000313" key="3">
    <source>
        <dbReference type="EMBL" id="OYD55386.1"/>
    </source>
</evidence>
<name>A0A235F280_9RHOO</name>
<gene>
    <name evidence="3" type="ORF">CGK74_04140</name>
</gene>
<organism evidence="3 4">
    <name type="scientific">Thauera propionica</name>
    <dbReference type="NCBI Taxonomy" id="2019431"/>
    <lineage>
        <taxon>Bacteria</taxon>
        <taxon>Pseudomonadati</taxon>
        <taxon>Pseudomonadota</taxon>
        <taxon>Betaproteobacteria</taxon>
        <taxon>Rhodocyclales</taxon>
        <taxon>Zoogloeaceae</taxon>
        <taxon>Thauera</taxon>
    </lineage>
</organism>
<accession>A0A235F280</accession>
<evidence type="ECO:0000313" key="4">
    <source>
        <dbReference type="Proteomes" id="UP000215181"/>
    </source>
</evidence>
<dbReference type="AlphaFoldDB" id="A0A235F280"/>
<reference evidence="3 4" key="1">
    <citation type="submission" date="2017-07" db="EMBL/GenBank/DDBJ databases">
        <title>Thauera sp. KNDSS-Mac4 genome sequence and assembly.</title>
        <authorList>
            <person name="Mayilraj S."/>
        </authorList>
    </citation>
    <scope>NUCLEOTIDE SEQUENCE [LARGE SCALE GENOMIC DNA]</scope>
    <source>
        <strain evidence="3 4">KNDSS-Mac4</strain>
    </source>
</reference>
<dbReference type="OrthoDB" id="8524455at2"/>
<dbReference type="Proteomes" id="UP000215181">
    <property type="component" value="Unassembled WGS sequence"/>
</dbReference>
<feature type="chain" id="PRO_5012195610" description="PepSY domain-containing protein" evidence="2">
    <location>
        <begin position="27"/>
        <end position="139"/>
    </location>
</feature>
<keyword evidence="2" id="KW-0732">Signal</keyword>
<proteinExistence type="predicted"/>
<keyword evidence="4" id="KW-1185">Reference proteome</keyword>
<sequence>MKILNTNKLALAALVGSLALTPAAFAAGTAADAPQKRAVTAEKAGERGKLSADEKARLEQALGTGQDRNYYRPALEKMGYTVTSVNDSDADHLEMEVVKGDYSYEVKVDFDKTSRKSTKVDVAANLWETEATEKAKGEK</sequence>
<feature type="region of interest" description="Disordered" evidence="1">
    <location>
        <begin position="35"/>
        <end position="55"/>
    </location>
</feature>
<dbReference type="EMBL" id="NOIH01000003">
    <property type="protein sequence ID" value="OYD55386.1"/>
    <property type="molecule type" value="Genomic_DNA"/>
</dbReference>
<evidence type="ECO:0008006" key="5">
    <source>
        <dbReference type="Google" id="ProtNLM"/>
    </source>
</evidence>